<name>A0ABT8N2T6_9BACL</name>
<reference evidence="2 3" key="1">
    <citation type="submission" date="2023-06" db="EMBL/GenBank/DDBJ databases">
        <title>Novel species in genus Planococcus.</title>
        <authorList>
            <person name="Ning S."/>
        </authorList>
    </citation>
    <scope>NUCLEOTIDE SEQUENCE [LARGE SCALE GENOMIC DNA]</scope>
    <source>
        <strain evidence="2 3">N028</strain>
    </source>
</reference>
<feature type="transmembrane region" description="Helical" evidence="1">
    <location>
        <begin position="98"/>
        <end position="118"/>
    </location>
</feature>
<accession>A0ABT8N2T6</accession>
<evidence type="ECO:0000256" key="1">
    <source>
        <dbReference type="SAM" id="Phobius"/>
    </source>
</evidence>
<dbReference type="Pfam" id="PF13789">
    <property type="entry name" value="DUF4181"/>
    <property type="match status" value="1"/>
</dbReference>
<evidence type="ECO:0000313" key="3">
    <source>
        <dbReference type="Proteomes" id="UP001172055"/>
    </source>
</evidence>
<dbReference type="EMBL" id="JAUJWV010000001">
    <property type="protein sequence ID" value="MDN7242205.1"/>
    <property type="molecule type" value="Genomic_DNA"/>
</dbReference>
<keyword evidence="1" id="KW-1133">Transmembrane helix</keyword>
<evidence type="ECO:0000313" key="2">
    <source>
        <dbReference type="EMBL" id="MDN7242205.1"/>
    </source>
</evidence>
<keyword evidence="3" id="KW-1185">Reference proteome</keyword>
<gene>
    <name evidence="2" type="ORF">QWY14_10365</name>
</gene>
<dbReference type="Proteomes" id="UP001172055">
    <property type="component" value="Unassembled WGS sequence"/>
</dbReference>
<sequence>MEFVLLLIILLGLLFGLEMLLRKWLGVKKTSLSDTPAKNIDRWGRGIFLVIALGVFYFGIGGDLVVLFFWFWVVYLTALTFFQAYLQWKYIKESKEHLVTLLIYPIGIAALFAIAYLYS</sequence>
<comment type="caution">
    <text evidence="2">The sequence shown here is derived from an EMBL/GenBank/DDBJ whole genome shotgun (WGS) entry which is preliminary data.</text>
</comment>
<organism evidence="2 3">
    <name type="scientific">Planococcus shixiaomingii</name>
    <dbReference type="NCBI Taxonomy" id="3058393"/>
    <lineage>
        <taxon>Bacteria</taxon>
        <taxon>Bacillati</taxon>
        <taxon>Bacillota</taxon>
        <taxon>Bacilli</taxon>
        <taxon>Bacillales</taxon>
        <taxon>Caryophanaceae</taxon>
        <taxon>Planococcus</taxon>
    </lineage>
</organism>
<keyword evidence="1" id="KW-0812">Transmembrane</keyword>
<feature type="transmembrane region" description="Helical" evidence="1">
    <location>
        <begin position="66"/>
        <end position="86"/>
    </location>
</feature>
<proteinExistence type="predicted"/>
<dbReference type="RefSeq" id="WP_301723712.1">
    <property type="nucleotide sequence ID" value="NZ_JAUJWV010000001.1"/>
</dbReference>
<keyword evidence="1" id="KW-0472">Membrane</keyword>
<protein>
    <submittedName>
        <fullName evidence="2">DUF4181 domain-containing protein</fullName>
    </submittedName>
</protein>
<feature type="transmembrane region" description="Helical" evidence="1">
    <location>
        <begin position="43"/>
        <end position="60"/>
    </location>
</feature>
<dbReference type="InterPro" id="IPR025441">
    <property type="entry name" value="DUF4181"/>
</dbReference>
<feature type="transmembrane region" description="Helical" evidence="1">
    <location>
        <begin position="6"/>
        <end position="22"/>
    </location>
</feature>